<keyword evidence="8" id="KW-0966">Cell projection</keyword>
<dbReference type="InterPro" id="IPR003481">
    <property type="entry name" value="FliD_N"/>
</dbReference>
<evidence type="ECO:0000256" key="3">
    <source>
        <dbReference type="ARBA" id="ARBA00011255"/>
    </source>
</evidence>
<evidence type="ECO:0000256" key="4">
    <source>
        <dbReference type="ARBA" id="ARBA00023143"/>
    </source>
</evidence>
<evidence type="ECO:0000256" key="1">
    <source>
        <dbReference type="ARBA" id="ARBA00004365"/>
    </source>
</evidence>
<evidence type="ECO:0000259" key="7">
    <source>
        <dbReference type="Pfam" id="PF02465"/>
    </source>
</evidence>
<dbReference type="EMBL" id="JBHSWE010000001">
    <property type="protein sequence ID" value="MFC6669789.1"/>
    <property type="molecule type" value="Genomic_DNA"/>
</dbReference>
<gene>
    <name evidence="8" type="ORF">ACFQDL_06600</name>
</gene>
<proteinExistence type="inferred from homology"/>
<evidence type="ECO:0000256" key="6">
    <source>
        <dbReference type="ARBA" id="ARBA00033192"/>
    </source>
</evidence>
<feature type="domain" description="Flagellar hook-associated protein 2 N-terminal" evidence="7">
    <location>
        <begin position="12"/>
        <end position="110"/>
    </location>
</feature>
<name>A0ABW1ZXB2_9GAMM</name>
<keyword evidence="9" id="KW-1185">Reference proteome</keyword>
<sequence>MANIISSLGIGSGIDTTSLVSQLVEAERAPVQNRLDSRQEKLEAQISAYGTLKSALSEFQGILSPLANNDTFNARSVAFPETDVITPNSLDAGAQTGTYQIEVVDVARSQSLVMGTTADQKAAIGASGS</sequence>
<comment type="subcellular location">
    <subcellularLocation>
        <location evidence="1">Bacterial flagellum</location>
    </subcellularLocation>
</comment>
<organism evidence="8 9">
    <name type="scientific">Marinobacterium aestuariivivens</name>
    <dbReference type="NCBI Taxonomy" id="1698799"/>
    <lineage>
        <taxon>Bacteria</taxon>
        <taxon>Pseudomonadati</taxon>
        <taxon>Pseudomonadota</taxon>
        <taxon>Gammaproteobacteria</taxon>
        <taxon>Oceanospirillales</taxon>
        <taxon>Oceanospirillaceae</taxon>
        <taxon>Marinobacterium</taxon>
    </lineage>
</organism>
<comment type="similarity">
    <text evidence="2">Belongs to the FliD family.</text>
</comment>
<dbReference type="Pfam" id="PF02465">
    <property type="entry name" value="FliD_N"/>
    <property type="match status" value="1"/>
</dbReference>
<evidence type="ECO:0000256" key="5">
    <source>
        <dbReference type="ARBA" id="ARBA00033074"/>
    </source>
</evidence>
<evidence type="ECO:0000313" key="8">
    <source>
        <dbReference type="EMBL" id="MFC6669789.1"/>
    </source>
</evidence>
<dbReference type="Proteomes" id="UP001596422">
    <property type="component" value="Unassembled WGS sequence"/>
</dbReference>
<evidence type="ECO:0000313" key="9">
    <source>
        <dbReference type="Proteomes" id="UP001596422"/>
    </source>
</evidence>
<keyword evidence="4" id="KW-0975">Bacterial flagellum</keyword>
<protein>
    <recommendedName>
        <fullName evidence="6">Filament cap protein</fullName>
    </recommendedName>
    <alternativeName>
        <fullName evidence="5">Flagellar cap protein</fullName>
    </alternativeName>
</protein>
<keyword evidence="8" id="KW-0969">Cilium</keyword>
<comment type="subunit">
    <text evidence="3">Homopentamer.</text>
</comment>
<reference evidence="9" key="1">
    <citation type="journal article" date="2019" name="Int. J. Syst. Evol. Microbiol.">
        <title>The Global Catalogue of Microorganisms (GCM) 10K type strain sequencing project: providing services to taxonomists for standard genome sequencing and annotation.</title>
        <authorList>
            <consortium name="The Broad Institute Genomics Platform"/>
            <consortium name="The Broad Institute Genome Sequencing Center for Infectious Disease"/>
            <person name="Wu L."/>
            <person name="Ma J."/>
        </authorList>
    </citation>
    <scope>NUCLEOTIDE SEQUENCE [LARGE SCALE GENOMIC DNA]</scope>
    <source>
        <strain evidence="9">NBRC 111756</strain>
    </source>
</reference>
<dbReference type="PANTHER" id="PTHR30288">
    <property type="entry name" value="FLAGELLAR CAP/ASSEMBLY PROTEIN FLID"/>
    <property type="match status" value="1"/>
</dbReference>
<evidence type="ECO:0000256" key="2">
    <source>
        <dbReference type="ARBA" id="ARBA00009764"/>
    </source>
</evidence>
<dbReference type="PANTHER" id="PTHR30288:SF0">
    <property type="entry name" value="FLAGELLAR HOOK-ASSOCIATED PROTEIN 2"/>
    <property type="match status" value="1"/>
</dbReference>
<dbReference type="RefSeq" id="WP_379908322.1">
    <property type="nucleotide sequence ID" value="NZ_JBHSWE010000001.1"/>
</dbReference>
<accession>A0ABW1ZXB2</accession>
<comment type="caution">
    <text evidence="8">The sequence shown here is derived from an EMBL/GenBank/DDBJ whole genome shotgun (WGS) entry which is preliminary data.</text>
</comment>
<keyword evidence="8" id="KW-0282">Flagellum</keyword>
<dbReference type="InterPro" id="IPR040026">
    <property type="entry name" value="FliD"/>
</dbReference>